<feature type="region of interest" description="Disordered" evidence="1">
    <location>
        <begin position="1"/>
        <end position="27"/>
    </location>
</feature>
<dbReference type="VEuPathDB" id="CryptoDB:Vbra_21009"/>
<evidence type="ECO:0000256" key="1">
    <source>
        <dbReference type="SAM" id="MobiDB-lite"/>
    </source>
</evidence>
<organism evidence="2 3">
    <name type="scientific">Vitrella brassicaformis (strain CCMP3155)</name>
    <dbReference type="NCBI Taxonomy" id="1169540"/>
    <lineage>
        <taxon>Eukaryota</taxon>
        <taxon>Sar</taxon>
        <taxon>Alveolata</taxon>
        <taxon>Colpodellida</taxon>
        <taxon>Vitrellaceae</taxon>
        <taxon>Vitrella</taxon>
    </lineage>
</organism>
<reference evidence="2 3" key="1">
    <citation type="submission" date="2014-11" db="EMBL/GenBank/DDBJ databases">
        <authorList>
            <person name="Zhu J."/>
            <person name="Qi W."/>
            <person name="Song R."/>
        </authorList>
    </citation>
    <scope>NUCLEOTIDE SEQUENCE [LARGE SCALE GENOMIC DNA]</scope>
</reference>
<dbReference type="NCBIfam" id="TIGR01664">
    <property type="entry name" value="DNA-3'-Pase"/>
    <property type="match status" value="1"/>
</dbReference>
<dbReference type="InterPro" id="IPR036412">
    <property type="entry name" value="HAD-like_sf"/>
</dbReference>
<dbReference type="Gene3D" id="3.40.50.1000">
    <property type="entry name" value="HAD superfamily/HAD-like"/>
    <property type="match status" value="1"/>
</dbReference>
<sequence>MSRRSLDQGPDGRPAAKKSKPSTEWRSRDDSVYWRDYGSTGSDKVLGLDLDDTLIAPKSGTTFPMDTKDWRLLYVRGPWLCVVRFKLVVFSNQNGVVRGNPQIKDLQNKVDAIQAALDVPMQVYLATKTDKYRKPLHRSRTGAWDLMESDHNDGIKINRQESKFLGDAAGRPASDGRKEDHSDSDLQFARGLGVEFLTPEKAFVKGESASVLAAG</sequence>
<dbReference type="PhylomeDB" id="A0A0G4EWY2"/>
<dbReference type="GO" id="GO:0003690">
    <property type="term" value="F:double-stranded DNA binding"/>
    <property type="evidence" value="ECO:0007669"/>
    <property type="project" value="TreeGrafter"/>
</dbReference>
<dbReference type="GO" id="GO:0006281">
    <property type="term" value="P:DNA repair"/>
    <property type="evidence" value="ECO:0007669"/>
    <property type="project" value="TreeGrafter"/>
</dbReference>
<dbReference type="PANTHER" id="PTHR12083">
    <property type="entry name" value="BIFUNCTIONAL POLYNUCLEOTIDE PHOSPHATASE/KINASE"/>
    <property type="match status" value="1"/>
</dbReference>
<protein>
    <submittedName>
        <fullName evidence="2">Uncharacterized protein</fullName>
    </submittedName>
</protein>
<gene>
    <name evidence="2" type="ORF">Vbra_21009</name>
</gene>
<dbReference type="SUPFAM" id="SSF56784">
    <property type="entry name" value="HAD-like"/>
    <property type="match status" value="1"/>
</dbReference>
<dbReference type="Proteomes" id="UP000041254">
    <property type="component" value="Unassembled WGS sequence"/>
</dbReference>
<dbReference type="InParanoid" id="A0A0G4EWY2"/>
<dbReference type="InterPro" id="IPR023214">
    <property type="entry name" value="HAD_sf"/>
</dbReference>
<dbReference type="GO" id="GO:0046403">
    <property type="term" value="F:polynucleotide 3'-phosphatase activity"/>
    <property type="evidence" value="ECO:0007669"/>
    <property type="project" value="TreeGrafter"/>
</dbReference>
<dbReference type="InterPro" id="IPR006549">
    <property type="entry name" value="HAD-SF_hydro_IIIA"/>
</dbReference>
<accession>A0A0G4EWY2</accession>
<dbReference type="PANTHER" id="PTHR12083:SF9">
    <property type="entry name" value="BIFUNCTIONAL POLYNUCLEOTIDE PHOSPHATASE_KINASE"/>
    <property type="match status" value="1"/>
</dbReference>
<dbReference type="STRING" id="1169540.A0A0G4EWY2"/>
<dbReference type="EMBL" id="CDMY01000336">
    <property type="protein sequence ID" value="CEM03073.1"/>
    <property type="molecule type" value="Genomic_DNA"/>
</dbReference>
<keyword evidence="3" id="KW-1185">Reference proteome</keyword>
<dbReference type="NCBIfam" id="TIGR01662">
    <property type="entry name" value="HAD-SF-IIIA"/>
    <property type="match status" value="1"/>
</dbReference>
<dbReference type="InterPro" id="IPR013954">
    <property type="entry name" value="PNK3P"/>
</dbReference>
<dbReference type="OMA" id="KPEIGMW"/>
<dbReference type="OrthoDB" id="19045at2759"/>
<proteinExistence type="predicted"/>
<dbReference type="InterPro" id="IPR006551">
    <property type="entry name" value="Polynucleotide_phosphatase"/>
</dbReference>
<evidence type="ECO:0000313" key="3">
    <source>
        <dbReference type="Proteomes" id="UP000041254"/>
    </source>
</evidence>
<dbReference type="AlphaFoldDB" id="A0A0G4EWY2"/>
<dbReference type="GO" id="GO:0046404">
    <property type="term" value="F:ATP-dependent polydeoxyribonucleotide 5'-hydroxyl-kinase activity"/>
    <property type="evidence" value="ECO:0007669"/>
    <property type="project" value="TreeGrafter"/>
</dbReference>
<dbReference type="Pfam" id="PF08645">
    <property type="entry name" value="PNK3P"/>
    <property type="match status" value="1"/>
</dbReference>
<evidence type="ECO:0000313" key="2">
    <source>
        <dbReference type="EMBL" id="CEM03073.1"/>
    </source>
</evidence>
<name>A0A0G4EWY2_VITBC</name>